<accession>A0ACA9Y7I2</accession>
<protein>
    <submittedName>
        <fullName evidence="1">Histone-lysine N-methyltransferase, H3 lysine-79 specific</fullName>
    </submittedName>
</protein>
<name>A0ACA9Y7I2_9ASCO</name>
<evidence type="ECO:0000313" key="2">
    <source>
        <dbReference type="Proteomes" id="UP001152531"/>
    </source>
</evidence>
<comment type="caution">
    <text evidence="1">The sequence shown here is derived from an EMBL/GenBank/DDBJ whole genome shotgun (WGS) entry which is preliminary data.</text>
</comment>
<proteinExistence type="predicted"/>
<gene>
    <name evidence="1" type="ORF">CLIB1444_05S00540</name>
</gene>
<dbReference type="Proteomes" id="UP001152531">
    <property type="component" value="Unassembled WGS sequence"/>
</dbReference>
<keyword evidence="2" id="KW-1185">Reference proteome</keyword>
<dbReference type="EMBL" id="CALSDN010000005">
    <property type="protein sequence ID" value="CAH6720962.1"/>
    <property type="molecule type" value="Genomic_DNA"/>
</dbReference>
<evidence type="ECO:0000313" key="1">
    <source>
        <dbReference type="EMBL" id="CAH6720962.1"/>
    </source>
</evidence>
<reference evidence="1" key="1">
    <citation type="submission" date="2022-06" db="EMBL/GenBank/DDBJ databases">
        <authorList>
            <person name="Legras J.-L."/>
            <person name="Devillers H."/>
            <person name="Grondin C."/>
        </authorList>
    </citation>
    <scope>NUCLEOTIDE SEQUENCE</scope>
    <source>
        <strain evidence="1">CLIB 1444</strain>
    </source>
</reference>
<sequence>MSSKTMSNIGLQNSPSKGTSSSEVHNASTTGSVSKSKGKGEPPTPTKEIREWNREETRLLNYLLNYDLTLDTIKLKLPNVNIKDIIEKLSAVGVPWTRGEYIYIGECIYEKKLANYQMLPLRSAEDVVEKVKVLSSLSKGLIGVEGWTNEEKATLLFQLQFDLTTSGLFEEFPDKPLDEVLKCISNFEPDWTPVEIFFLRVAKHSLYDSQKIFKELPLRSETDIEKIINSLKPIDLKVDQIFIDYLLHIGFTRDRLRLEFPGIPTRELVSFTFDVHKLRLPDTEVKLLQKCLNDRKSVNYIHSLLPHRSIKYLENKIISMNQTHRRTIFKNEVDRLIYESQWFASDRFGTRSGSRTQSSRRKRAVELVDENFVEQEKEITFEEFRDKLESQQQARERKKRRSEERKKLKEQRRIEALNRPKVSKVSRVPRGAINARFWKSLKEEADYFQSVTGNRKVITGKEKRQRSQTTFFVPTHHERQMMKRIIKKKTAKAEAMDSSDLEKSEEDSTSAETEEHEEGDDEEEEEEEELISPYDPFDMMIDTELPMFDRQFFVDEIVNAKSSIPKIEFVEDTNDFDNLTDPRIEKCDTSVTSIIIENQKRYKDLPSSFPKIFIINALGDEELNSYNKIRIRTLLYPERYEMFILGLPKGEELNPIVEIQKLFQIHCCLYFSHSPKIKEIVYTDYCLKLDKSIVDDDFISFMEVIDSWNRLMLILSPNDVPEELFKEDINPEVRGYLTPVPDAFIEPGNTDIGLKPETEEDTEKWAEILKLDVFYKEIVFFTPPENSPFPDTPTSVNSNFSLLSQTPEPENEVHDGKEPSLTPKEIPALNVGENPMFPATDLQDLEKESIGEFSRPKVYRDKFFECLKSKNTISRYCMQQFLVRVYSRVVSTRSSKLRKYKAFTAEVYGELLPSFMSEVLTKIMFKPGQRFYDLGSGVGNTTFQAALEFGAGFSGGCELMEHASYLTEIQANILQKQLRSFGIKELNLEFVLSQSFVDNEKVRNQILDCDVIVVNNYLFDMKLNVEIGKLLYGLKPGAKLISLKNFITPRYKSTGEKTLFDYLSVERHEMSDFLSVSWTANKVPYFISTVEEEIQPQYL</sequence>
<organism evidence="1 2">
    <name type="scientific">[Candida] jaroonii</name>
    <dbReference type="NCBI Taxonomy" id="467808"/>
    <lineage>
        <taxon>Eukaryota</taxon>
        <taxon>Fungi</taxon>
        <taxon>Dikarya</taxon>
        <taxon>Ascomycota</taxon>
        <taxon>Saccharomycotina</taxon>
        <taxon>Pichiomycetes</taxon>
        <taxon>Debaryomycetaceae</taxon>
        <taxon>Yamadazyma</taxon>
    </lineage>
</organism>